<protein>
    <submittedName>
        <fullName evidence="2">Uncharacterized protein</fullName>
    </submittedName>
</protein>
<dbReference type="EMBL" id="MDLC01000012">
    <property type="protein sequence ID" value="ODS24177.1"/>
    <property type="molecule type" value="Genomic_DNA"/>
</dbReference>
<name>A0A1D2QRH9_9GAMM</name>
<feature type="transmembrane region" description="Helical" evidence="1">
    <location>
        <begin position="47"/>
        <end position="69"/>
    </location>
</feature>
<evidence type="ECO:0000313" key="3">
    <source>
        <dbReference type="Proteomes" id="UP000242502"/>
    </source>
</evidence>
<evidence type="ECO:0000256" key="1">
    <source>
        <dbReference type="SAM" id="Phobius"/>
    </source>
</evidence>
<dbReference type="STRING" id="62101.AB835_04675"/>
<proteinExistence type="predicted"/>
<evidence type="ECO:0000313" key="2">
    <source>
        <dbReference type="EMBL" id="ODS24177.1"/>
    </source>
</evidence>
<dbReference type="Proteomes" id="UP000242502">
    <property type="component" value="Unassembled WGS sequence"/>
</dbReference>
<accession>A0A1D2QRH9</accession>
<comment type="caution">
    <text evidence="2">The sequence shown here is derived from an EMBL/GenBank/DDBJ whole genome shotgun (WGS) entry which is preliminary data.</text>
</comment>
<keyword evidence="1" id="KW-0812">Transmembrane</keyword>
<keyword evidence="1" id="KW-1133">Transmembrane helix</keyword>
<reference evidence="2 3" key="1">
    <citation type="journal article" date="2016" name="Appl. Environ. Microbiol.">
        <title>Lack of Overt Genome Reduction in the Bryostatin-Producing Bryozoan Symbiont "Candidatus Endobugula sertula".</title>
        <authorList>
            <person name="Miller I.J."/>
            <person name="Vanee N."/>
            <person name="Fong S.S."/>
            <person name="Lim-Fong G.E."/>
            <person name="Kwan J.C."/>
        </authorList>
    </citation>
    <scope>NUCLEOTIDE SEQUENCE [LARGE SCALE GENOMIC DNA]</scope>
    <source>
        <strain evidence="2">AB1-4</strain>
    </source>
</reference>
<dbReference type="AlphaFoldDB" id="A0A1D2QRH9"/>
<keyword evidence="1" id="KW-0472">Membrane</keyword>
<gene>
    <name evidence="2" type="ORF">AB835_04675</name>
</gene>
<sequence>MSTNLSFLLFFVGLLFLFLDLYANKRWQFLGFTLPITPWWQRLKKVGWTLIVIVVANFVFLFAVAGYALSKL</sequence>
<organism evidence="2 3">
    <name type="scientific">Candidatus Endobugula sertula</name>
    <name type="common">Bugula neritina bacterial symbiont</name>
    <dbReference type="NCBI Taxonomy" id="62101"/>
    <lineage>
        <taxon>Bacteria</taxon>
        <taxon>Pseudomonadati</taxon>
        <taxon>Pseudomonadota</taxon>
        <taxon>Gammaproteobacteria</taxon>
        <taxon>Cellvibrionales</taxon>
        <taxon>Cellvibrionaceae</taxon>
        <taxon>Candidatus Endobugula</taxon>
    </lineage>
</organism>